<keyword evidence="7 15" id="KW-1133">Transmembrane helix</keyword>
<keyword evidence="10 15" id="KW-0066">ATP synthesis</keyword>
<evidence type="ECO:0000256" key="10">
    <source>
        <dbReference type="ARBA" id="ARBA00023310"/>
    </source>
</evidence>
<proteinExistence type="inferred from homology"/>
<dbReference type="InterPro" id="IPR002146">
    <property type="entry name" value="ATP_synth_b/b'su_bac/chlpt"/>
</dbReference>
<evidence type="ECO:0000256" key="15">
    <source>
        <dbReference type="HAMAP-Rule" id="MF_01398"/>
    </source>
</evidence>
<keyword evidence="9 15" id="KW-0472">Membrane</keyword>
<feature type="transmembrane region" description="Helical" evidence="15">
    <location>
        <begin position="58"/>
        <end position="77"/>
    </location>
</feature>
<comment type="function">
    <text evidence="11 15">F(1)F(0) ATP synthase produces ATP from ADP in the presence of a proton or sodium gradient. F-type ATPases consist of two structural domains, F(1) containing the extramembraneous catalytic core and F(0) containing the membrane proton channel, linked together by a central stalk and a peripheral stalk. During catalysis, ATP synthesis in the catalytic domain of F(1) is coupled via a rotary mechanism of the central stalk subunits to proton translocation.</text>
</comment>
<comment type="subunit">
    <text evidence="15">F-type ATPases have 2 components, F(1) - the catalytic core - and F(0) - the membrane proton channel. F(1) has five subunits: alpha(3), beta(3), gamma(1), delta(1), epsilon(1). F(0) has three main subunits: a(1), b(2) and c(10-14). The alpha and beta chains form an alternating ring which encloses part of the gamma chain. F(1) is attached to F(0) by a central stalk formed by the gamma and epsilon chains, while a peripheral stalk is formed by the delta and b chains.</text>
</comment>
<keyword evidence="3 15" id="KW-1003">Cell membrane</keyword>
<comment type="subcellular location">
    <subcellularLocation>
        <location evidence="15">Cell membrane</location>
        <topology evidence="15">Single-pass membrane protein</topology>
    </subcellularLocation>
    <subcellularLocation>
        <location evidence="14">Endomembrane system</location>
        <topology evidence="14">Single-pass membrane protein</topology>
    </subcellularLocation>
</comment>
<evidence type="ECO:0000256" key="17">
    <source>
        <dbReference type="SAM" id="Coils"/>
    </source>
</evidence>
<sequence length="210" mass="23091">MVSPFSSFAQATELDGKEGFALKGLKRIVPALLLVLAVSSVAYASEAGGAHGLNWKDFLFRVVNFILFAGIIWKFAGSKIVDTLSGRRKNIETQLVDLAERREEAEKQLAEVETSIANIKQEREAIVAEFQAQGEKLKASIIEEANQSAEKILAQAKLSADQERRAAVKQVRAEVAELVVEAAEELLTKKLNAKEQTKLIDDSLKRVVLN</sequence>
<dbReference type="OrthoDB" id="5471016at2"/>
<dbReference type="EMBL" id="FUYA01000010">
    <property type="protein sequence ID" value="SKA80170.1"/>
    <property type="molecule type" value="Genomic_DNA"/>
</dbReference>
<dbReference type="STRING" id="1121442.SAMN02745702_02619"/>
<reference evidence="18 19" key="1">
    <citation type="submission" date="2017-02" db="EMBL/GenBank/DDBJ databases">
        <authorList>
            <person name="Peterson S.W."/>
        </authorList>
    </citation>
    <scope>NUCLEOTIDE SEQUENCE [LARGE SCALE GENOMIC DNA]</scope>
    <source>
        <strain evidence="18 19">DSM 18034</strain>
    </source>
</reference>
<dbReference type="HAMAP" id="MF_01398">
    <property type="entry name" value="ATP_synth_b_bprime"/>
    <property type="match status" value="1"/>
</dbReference>
<keyword evidence="17" id="KW-0175">Coiled coil</keyword>
<dbReference type="InterPro" id="IPR050059">
    <property type="entry name" value="ATP_synthase_B_chain"/>
</dbReference>
<feature type="coiled-coil region" evidence="17">
    <location>
        <begin position="81"/>
        <end position="129"/>
    </location>
</feature>
<keyword evidence="8 15" id="KW-0406">Ion transport</keyword>
<evidence type="ECO:0000256" key="5">
    <source>
        <dbReference type="ARBA" id="ARBA00022692"/>
    </source>
</evidence>
<comment type="caution">
    <text evidence="15">Lacks conserved residue(s) required for the propagation of feature annotation.</text>
</comment>
<evidence type="ECO:0000256" key="11">
    <source>
        <dbReference type="ARBA" id="ARBA00025198"/>
    </source>
</evidence>
<evidence type="ECO:0000256" key="7">
    <source>
        <dbReference type="ARBA" id="ARBA00022989"/>
    </source>
</evidence>
<dbReference type="InterPro" id="IPR005864">
    <property type="entry name" value="ATP_synth_F0_bsu_bac"/>
</dbReference>
<organism evidence="18 19">
    <name type="scientific">Desulfobaculum bizertense DSM 18034</name>
    <dbReference type="NCBI Taxonomy" id="1121442"/>
    <lineage>
        <taxon>Bacteria</taxon>
        <taxon>Pseudomonadati</taxon>
        <taxon>Thermodesulfobacteriota</taxon>
        <taxon>Desulfovibrionia</taxon>
        <taxon>Desulfovibrionales</taxon>
        <taxon>Desulfovibrionaceae</taxon>
        <taxon>Desulfobaculum</taxon>
    </lineage>
</organism>
<name>A0A1T4WS34_9BACT</name>
<evidence type="ECO:0000256" key="6">
    <source>
        <dbReference type="ARBA" id="ARBA00022781"/>
    </source>
</evidence>
<evidence type="ECO:0000313" key="18">
    <source>
        <dbReference type="EMBL" id="SKA80170.1"/>
    </source>
</evidence>
<feature type="transmembrane region" description="Helical" evidence="15">
    <location>
        <begin position="28"/>
        <end position="46"/>
    </location>
</feature>
<keyword evidence="6 15" id="KW-0375">Hydrogen ion transport</keyword>
<dbReference type="GO" id="GO:0046961">
    <property type="term" value="F:proton-transporting ATPase activity, rotational mechanism"/>
    <property type="evidence" value="ECO:0007669"/>
    <property type="project" value="TreeGrafter"/>
</dbReference>
<comment type="function">
    <text evidence="12">Component of the F(0) channel, it forms part of the peripheral stalk, linking F(1) to F(0). The b'-subunit is a diverged and duplicated form of b found in plants and photosynthetic bacteria.</text>
</comment>
<dbReference type="GO" id="GO:0005886">
    <property type="term" value="C:plasma membrane"/>
    <property type="evidence" value="ECO:0007669"/>
    <property type="project" value="UniProtKB-SubCell"/>
</dbReference>
<evidence type="ECO:0000256" key="14">
    <source>
        <dbReference type="ARBA" id="ARBA00037847"/>
    </source>
</evidence>
<dbReference type="GO" id="GO:0012505">
    <property type="term" value="C:endomembrane system"/>
    <property type="evidence" value="ECO:0007669"/>
    <property type="project" value="UniProtKB-SubCell"/>
</dbReference>
<evidence type="ECO:0000256" key="8">
    <source>
        <dbReference type="ARBA" id="ARBA00023065"/>
    </source>
</evidence>
<dbReference type="Pfam" id="PF00430">
    <property type="entry name" value="ATP-synt_B"/>
    <property type="match status" value="1"/>
</dbReference>
<gene>
    <name evidence="15" type="primary">atpF</name>
    <name evidence="18" type="ORF">SAMN02745702_02619</name>
</gene>
<dbReference type="PANTHER" id="PTHR33445">
    <property type="entry name" value="ATP SYNTHASE SUBUNIT B', CHLOROPLASTIC"/>
    <property type="match status" value="1"/>
</dbReference>
<evidence type="ECO:0000256" key="9">
    <source>
        <dbReference type="ARBA" id="ARBA00023136"/>
    </source>
</evidence>
<evidence type="ECO:0000256" key="12">
    <source>
        <dbReference type="ARBA" id="ARBA00025614"/>
    </source>
</evidence>
<evidence type="ECO:0000256" key="3">
    <source>
        <dbReference type="ARBA" id="ARBA00022475"/>
    </source>
</evidence>
<dbReference type="Proteomes" id="UP000189733">
    <property type="component" value="Unassembled WGS sequence"/>
</dbReference>
<keyword evidence="5 15" id="KW-0812">Transmembrane</keyword>
<evidence type="ECO:0000256" key="2">
    <source>
        <dbReference type="ARBA" id="ARBA00022448"/>
    </source>
</evidence>
<dbReference type="GO" id="GO:0045259">
    <property type="term" value="C:proton-transporting ATP synthase complex"/>
    <property type="evidence" value="ECO:0007669"/>
    <property type="project" value="UniProtKB-KW"/>
</dbReference>
<dbReference type="NCBIfam" id="TIGR01144">
    <property type="entry name" value="ATP_synt_b"/>
    <property type="match status" value="1"/>
</dbReference>
<keyword evidence="19" id="KW-1185">Reference proteome</keyword>
<evidence type="ECO:0000256" key="1">
    <source>
        <dbReference type="ARBA" id="ARBA00005513"/>
    </source>
</evidence>
<dbReference type="GO" id="GO:0046933">
    <property type="term" value="F:proton-transporting ATP synthase activity, rotational mechanism"/>
    <property type="evidence" value="ECO:0007669"/>
    <property type="project" value="UniProtKB-UniRule"/>
</dbReference>
<keyword evidence="2 15" id="KW-0813">Transport</keyword>
<dbReference type="PANTHER" id="PTHR33445:SF1">
    <property type="entry name" value="ATP SYNTHASE SUBUNIT B"/>
    <property type="match status" value="1"/>
</dbReference>
<evidence type="ECO:0000256" key="13">
    <source>
        <dbReference type="ARBA" id="ARBA00026054"/>
    </source>
</evidence>
<evidence type="ECO:0000313" key="19">
    <source>
        <dbReference type="Proteomes" id="UP000189733"/>
    </source>
</evidence>
<dbReference type="CDD" id="cd06503">
    <property type="entry name" value="ATP-synt_Fo_b"/>
    <property type="match status" value="1"/>
</dbReference>
<evidence type="ECO:0000256" key="4">
    <source>
        <dbReference type="ARBA" id="ARBA00022547"/>
    </source>
</evidence>
<protein>
    <recommendedName>
        <fullName evidence="15">ATP synthase subunit b</fullName>
    </recommendedName>
    <alternativeName>
        <fullName evidence="15">ATP synthase F(0) sector subunit b</fullName>
    </alternativeName>
    <alternativeName>
        <fullName evidence="15">ATPase subunit I</fullName>
    </alternativeName>
    <alternativeName>
        <fullName evidence="15">F-type ATPase subunit b</fullName>
        <shortName evidence="15">F-ATPase subunit b</shortName>
    </alternativeName>
</protein>
<dbReference type="AlphaFoldDB" id="A0A1T4WS34"/>
<comment type="subunit">
    <text evidence="13">F-type ATPases have 2 components, F(1) - the catalytic core - and F(0) - the membrane proton channel. F(1) has five subunits: alpha(3), beta(3), gamma(1), delta(1), epsilon(1). F(0) has four main subunits: a(1), b(2) and c(10-14). The alpha and beta chains form an alternating ring which encloses part of the gamma chain. F(1) is attached to F(0) by a central stalk formed by the gamma and epsilon chains, while a peripheral stalk is formed by the delta and b chains.</text>
</comment>
<accession>A0A1T4WS34</accession>
<comment type="similarity">
    <text evidence="1 15 16">Belongs to the ATPase B chain family.</text>
</comment>
<evidence type="ECO:0000256" key="16">
    <source>
        <dbReference type="RuleBase" id="RU003848"/>
    </source>
</evidence>
<keyword evidence="4 15" id="KW-0138">CF(0)</keyword>